<feature type="compositionally biased region" description="Acidic residues" evidence="1">
    <location>
        <begin position="323"/>
        <end position="343"/>
    </location>
</feature>
<keyword evidence="3" id="KW-1185">Reference proteome</keyword>
<organism evidence="2 3">
    <name type="scientific">Gracilariopsis chorda</name>
    <dbReference type="NCBI Taxonomy" id="448386"/>
    <lineage>
        <taxon>Eukaryota</taxon>
        <taxon>Rhodophyta</taxon>
        <taxon>Florideophyceae</taxon>
        <taxon>Rhodymeniophycidae</taxon>
        <taxon>Gracilariales</taxon>
        <taxon>Gracilariaceae</taxon>
        <taxon>Gracilariopsis</taxon>
    </lineage>
</organism>
<evidence type="ECO:0000313" key="3">
    <source>
        <dbReference type="Proteomes" id="UP000247409"/>
    </source>
</evidence>
<dbReference type="InterPro" id="IPR032675">
    <property type="entry name" value="LRR_dom_sf"/>
</dbReference>
<accession>A0A2V3IIG1</accession>
<reference evidence="2 3" key="1">
    <citation type="journal article" date="2018" name="Mol. Biol. Evol.">
        <title>Analysis of the draft genome of the red seaweed Gracilariopsis chorda provides insights into genome size evolution in Rhodophyta.</title>
        <authorList>
            <person name="Lee J."/>
            <person name="Yang E.C."/>
            <person name="Graf L."/>
            <person name="Yang J.H."/>
            <person name="Qiu H."/>
            <person name="Zel Zion U."/>
            <person name="Chan C.X."/>
            <person name="Stephens T.G."/>
            <person name="Weber A.P.M."/>
            <person name="Boo G.H."/>
            <person name="Boo S.M."/>
            <person name="Kim K.M."/>
            <person name="Shin Y."/>
            <person name="Jung M."/>
            <person name="Lee S.J."/>
            <person name="Yim H.S."/>
            <person name="Lee J.H."/>
            <person name="Bhattacharya D."/>
            <person name="Yoon H.S."/>
        </authorList>
    </citation>
    <scope>NUCLEOTIDE SEQUENCE [LARGE SCALE GENOMIC DNA]</scope>
    <source>
        <strain evidence="2 3">SKKU-2015</strain>
        <tissue evidence="2">Whole body</tissue>
    </source>
</reference>
<dbReference type="Proteomes" id="UP000247409">
    <property type="component" value="Unassembled WGS sequence"/>
</dbReference>
<gene>
    <name evidence="2" type="ORF">BWQ96_08421</name>
</gene>
<comment type="caution">
    <text evidence="2">The sequence shown here is derived from an EMBL/GenBank/DDBJ whole genome shotgun (WGS) entry which is preliminary data.</text>
</comment>
<protein>
    <submittedName>
        <fullName evidence="2">Uncharacterized protein</fullName>
    </submittedName>
</protein>
<feature type="region of interest" description="Disordered" evidence="1">
    <location>
        <begin position="322"/>
        <end position="343"/>
    </location>
</feature>
<sequence length="592" mass="67680">MADIKSAILPIRKNKLLYDLYTQLFEGSITNIDLRSPFSDPKWNTSPWDLLEAPVLRLSSFLELDCNATWKLRKSFSQLLQFIIECIGENLQVVRLPLIPGVQADILRCLLHNCPNLTEIETLHGLQKKNSTYLACLLYNSHKLEKFIISSPTGEILNALKTTDAQLKCLQVARLQWHDLPAFLDVVRSHSLSLKSLIIDRIVWQASADTERDHVYQARRTIQAESFLIYYLAHPNGVQLPVLNYLKVACLGFSELRMPSCLAYEMALKQKFEGRATVETDLCANGSSQVGSPSVNHLYFKSLISAFYEQKTASRVLDQGYYSDEESCPDEERDGEWPVSDDEESPVAEAFPENLQISKSAQIFGNIDAYRNLQSASVETSSAVSHFYYSKMFRGQLRQIWKTARHSMTNLLCEDLPMLATHVTYSKLCRFLQCCLFYCKRITHLRIPSVLVEYIHLSEDIPNSNSLKMVLQRTSKVQYLQLSTGFVNSHRIRPFLQNWPLFLNEVGTHMKTLRHISFAIPNSLPLEIVSDIRDDLRVAGNATLEFERKYPNIELEEVKLQFDTWYNLISIKTARPAVPKGKSRQISHCALA</sequence>
<evidence type="ECO:0000313" key="2">
    <source>
        <dbReference type="EMBL" id="PXF41861.1"/>
    </source>
</evidence>
<proteinExistence type="predicted"/>
<dbReference type="EMBL" id="NBIV01000189">
    <property type="protein sequence ID" value="PXF41861.1"/>
    <property type="molecule type" value="Genomic_DNA"/>
</dbReference>
<name>A0A2V3IIG1_9FLOR</name>
<dbReference type="Gene3D" id="3.80.10.10">
    <property type="entry name" value="Ribonuclease Inhibitor"/>
    <property type="match status" value="1"/>
</dbReference>
<evidence type="ECO:0000256" key="1">
    <source>
        <dbReference type="SAM" id="MobiDB-lite"/>
    </source>
</evidence>
<dbReference type="AlphaFoldDB" id="A0A2V3IIG1"/>